<keyword evidence="3 5" id="KW-1133">Transmembrane helix</keyword>
<evidence type="ECO:0000256" key="1">
    <source>
        <dbReference type="ARBA" id="ARBA00004141"/>
    </source>
</evidence>
<dbReference type="GO" id="GO:0005886">
    <property type="term" value="C:plasma membrane"/>
    <property type="evidence" value="ECO:0007669"/>
    <property type="project" value="TreeGrafter"/>
</dbReference>
<reference evidence="6" key="3">
    <citation type="submission" date="2012-09" db="EMBL/GenBank/DDBJ databases">
        <authorList>
            <consortium name="VectorBase"/>
        </authorList>
    </citation>
    <scope>NUCLEOTIDE SEQUENCE</scope>
    <source>
        <strain evidence="6">Liverpool</strain>
    </source>
</reference>
<dbReference type="SUPFAM" id="SSF48652">
    <property type="entry name" value="Tetraspanin"/>
    <property type="match status" value="1"/>
</dbReference>
<protein>
    <submittedName>
        <fullName evidence="6">AAEL005136-PA</fullName>
    </submittedName>
</protein>
<feature type="transmembrane region" description="Helical" evidence="5">
    <location>
        <begin position="132"/>
        <end position="155"/>
    </location>
</feature>
<reference evidence="6" key="2">
    <citation type="journal article" date="2007" name="Science">
        <title>Genome sequence of Aedes aegypti, a major arbovirus vector.</title>
        <authorList>
            <person name="Nene V."/>
            <person name="Wortman J.R."/>
            <person name="Lawson D."/>
            <person name="Haas B."/>
            <person name="Kodira C."/>
            <person name="Tu Z.J."/>
            <person name="Loftus B."/>
            <person name="Xi Z."/>
            <person name="Megy K."/>
            <person name="Grabherr M."/>
            <person name="Ren Q."/>
            <person name="Zdobnov E.M."/>
            <person name="Lobo N.F."/>
            <person name="Campbell K.S."/>
            <person name="Brown S.E."/>
            <person name="Bonaldo M.F."/>
            <person name="Zhu J."/>
            <person name="Sinkins S.P."/>
            <person name="Hogenkamp D.G."/>
            <person name="Amedeo P."/>
            <person name="Arensburger P."/>
            <person name="Atkinson P.W."/>
            <person name="Bidwell S."/>
            <person name="Biedler J."/>
            <person name="Birney E."/>
            <person name="Bruggner R.V."/>
            <person name="Costas J."/>
            <person name="Coy M.R."/>
            <person name="Crabtree J."/>
            <person name="Crawford M."/>
            <person name="Debruyn B."/>
            <person name="Decaprio D."/>
            <person name="Eiglmeier K."/>
            <person name="Eisenstadt E."/>
            <person name="El-Dorry H."/>
            <person name="Gelbart W.M."/>
            <person name="Gomes S.L."/>
            <person name="Hammond M."/>
            <person name="Hannick L.I."/>
            <person name="Hogan J.R."/>
            <person name="Holmes M.H."/>
            <person name="Jaffe D."/>
            <person name="Johnston J.S."/>
            <person name="Kennedy R.C."/>
            <person name="Koo H."/>
            <person name="Kravitz S."/>
            <person name="Kriventseva E.V."/>
            <person name="Kulp D."/>
            <person name="Labutti K."/>
            <person name="Lee E."/>
            <person name="Li S."/>
            <person name="Lovin D.D."/>
            <person name="Mao C."/>
            <person name="Mauceli E."/>
            <person name="Menck C.F."/>
            <person name="Miller J.R."/>
            <person name="Montgomery P."/>
            <person name="Mori A."/>
            <person name="Nascimento A.L."/>
            <person name="Naveira H.F."/>
            <person name="Nusbaum C."/>
            <person name="O'leary S."/>
            <person name="Orvis J."/>
            <person name="Pertea M."/>
            <person name="Quesneville H."/>
            <person name="Reidenbach K.R."/>
            <person name="Rogers Y.H."/>
            <person name="Roth C.W."/>
            <person name="Schneider J.R."/>
            <person name="Schatz M."/>
            <person name="Shumway M."/>
            <person name="Stanke M."/>
            <person name="Stinson E.O."/>
            <person name="Tubio J.M."/>
            <person name="Vanzee J.P."/>
            <person name="Verjovski-Almeida S."/>
            <person name="Werner D."/>
            <person name="White O."/>
            <person name="Wyder S."/>
            <person name="Zeng Q."/>
            <person name="Zhao Q."/>
            <person name="Zhao Y."/>
            <person name="Hill C.A."/>
            <person name="Raikhel A.S."/>
            <person name="Soares M.B."/>
            <person name="Knudson D.L."/>
            <person name="Lee N.H."/>
            <person name="Galagan J."/>
            <person name="Salzberg S.L."/>
            <person name="Paulsen I.T."/>
            <person name="Dimopoulos G."/>
            <person name="Collins F.H."/>
            <person name="Birren B."/>
            <person name="Fraser-Liggett C.M."/>
            <person name="Severson D.W."/>
        </authorList>
    </citation>
    <scope>NUCLEOTIDE SEQUENCE [LARGE SCALE GENOMIC DNA]</scope>
    <source>
        <strain evidence="6">Liverpool</strain>
    </source>
</reference>
<comment type="subcellular location">
    <subcellularLocation>
        <location evidence="1">Membrane</location>
        <topology evidence="1">Multi-pass membrane protein</topology>
    </subcellularLocation>
</comment>
<sequence length="158" mass="18196">MRIKTKTSCLNKKFLYFLIFFLLFVVLFLGTVLGYIFRDRATESFREILYDSMSLYGRRRMMTISWDMTQEELQCCGVESFVDWRDRIPDSCCQDDYGGRKRPCQELQTSLTIFKDGCYDAVSKELLMNAGLLGVASVGLAFAMVPAMVMAYYLLAVL</sequence>
<dbReference type="PANTHER" id="PTHR19282:SF527">
    <property type="entry name" value="TETRASPANIN"/>
    <property type="match status" value="1"/>
</dbReference>
<keyword evidence="4 5" id="KW-0472">Membrane</keyword>
<evidence type="ECO:0000313" key="6">
    <source>
        <dbReference type="EMBL" id="EAT43416.1"/>
    </source>
</evidence>
<reference evidence="6" key="1">
    <citation type="submission" date="2005-10" db="EMBL/GenBank/DDBJ databases">
        <authorList>
            <person name="Loftus B.J."/>
            <person name="Nene V.M."/>
            <person name="Hannick L.I."/>
            <person name="Bidwell S."/>
            <person name="Haas B."/>
            <person name="Amedeo P."/>
            <person name="Orvis J."/>
            <person name="Wortman J.R."/>
            <person name="White O.R."/>
            <person name="Salzberg S."/>
            <person name="Shumway M."/>
            <person name="Koo H."/>
            <person name="Zhao Y."/>
            <person name="Holmes M."/>
            <person name="Miller J."/>
            <person name="Schatz M."/>
            <person name="Pop M."/>
            <person name="Pai G."/>
            <person name="Utterback T."/>
            <person name="Rogers Y.-H."/>
            <person name="Kravitz S."/>
            <person name="Fraser C.M."/>
        </authorList>
    </citation>
    <scope>NUCLEOTIDE SEQUENCE</scope>
    <source>
        <strain evidence="6">Liverpool</strain>
    </source>
</reference>
<dbReference type="Pfam" id="PF00335">
    <property type="entry name" value="Tetraspanin"/>
    <property type="match status" value="1"/>
</dbReference>
<evidence type="ECO:0000256" key="2">
    <source>
        <dbReference type="ARBA" id="ARBA00022692"/>
    </source>
</evidence>
<dbReference type="PaxDb" id="7159-AAEL005136-PA"/>
<dbReference type="HOGENOM" id="CLU_055524_12_0_1"/>
<accession>Q17AZ8</accession>
<dbReference type="eggNOG" id="KOG3882">
    <property type="taxonomic scope" value="Eukaryota"/>
</dbReference>
<dbReference type="EMBL" id="CH477328">
    <property type="protein sequence ID" value="EAT43416.1"/>
    <property type="molecule type" value="Genomic_DNA"/>
</dbReference>
<dbReference type="OMA" id="RKRPCQE"/>
<name>Q17AZ8_AEDAE</name>
<keyword evidence="2 5" id="KW-0812">Transmembrane</keyword>
<proteinExistence type="predicted"/>
<dbReference type="PANTHER" id="PTHR19282">
    <property type="entry name" value="TETRASPANIN"/>
    <property type="match status" value="1"/>
</dbReference>
<dbReference type="PhylomeDB" id="Q17AZ8"/>
<evidence type="ECO:0000256" key="5">
    <source>
        <dbReference type="SAM" id="Phobius"/>
    </source>
</evidence>
<evidence type="ECO:0000313" key="7">
    <source>
        <dbReference type="Proteomes" id="UP000682892"/>
    </source>
</evidence>
<organism evidence="6 7">
    <name type="scientific">Aedes aegypti</name>
    <name type="common">Yellowfever mosquito</name>
    <name type="synonym">Culex aegypti</name>
    <dbReference type="NCBI Taxonomy" id="7159"/>
    <lineage>
        <taxon>Eukaryota</taxon>
        <taxon>Metazoa</taxon>
        <taxon>Ecdysozoa</taxon>
        <taxon>Arthropoda</taxon>
        <taxon>Hexapoda</taxon>
        <taxon>Insecta</taxon>
        <taxon>Pterygota</taxon>
        <taxon>Neoptera</taxon>
        <taxon>Endopterygota</taxon>
        <taxon>Diptera</taxon>
        <taxon>Nematocera</taxon>
        <taxon>Culicoidea</taxon>
        <taxon>Culicidae</taxon>
        <taxon>Culicinae</taxon>
        <taxon>Aedini</taxon>
        <taxon>Aedes</taxon>
        <taxon>Stegomyia</taxon>
    </lineage>
</organism>
<evidence type="ECO:0000256" key="4">
    <source>
        <dbReference type="ARBA" id="ARBA00023136"/>
    </source>
</evidence>
<feature type="transmembrane region" description="Helical" evidence="5">
    <location>
        <begin position="14"/>
        <end position="37"/>
    </location>
</feature>
<gene>
    <name evidence="6" type="ORF">AaeL_AAEL005136</name>
</gene>
<dbReference type="Proteomes" id="UP000682892">
    <property type="component" value="Chromosome 3"/>
</dbReference>
<dbReference type="InterPro" id="IPR008952">
    <property type="entry name" value="Tetraspanin_EC2_sf"/>
</dbReference>
<dbReference type="VEuPathDB" id="VectorBase:AAEL005136"/>
<dbReference type="Gene3D" id="1.10.1450.10">
    <property type="entry name" value="Tetraspanin"/>
    <property type="match status" value="1"/>
</dbReference>
<dbReference type="InterPro" id="IPR018499">
    <property type="entry name" value="Tetraspanin/Peripherin"/>
</dbReference>
<evidence type="ECO:0000256" key="3">
    <source>
        <dbReference type="ARBA" id="ARBA00022989"/>
    </source>
</evidence>
<dbReference type="AlphaFoldDB" id="Q17AZ8"/>